<dbReference type="Pfam" id="PF01433">
    <property type="entry name" value="Peptidase_M1"/>
    <property type="match status" value="1"/>
</dbReference>
<feature type="signal peptide" evidence="1">
    <location>
        <begin position="1"/>
        <end position="25"/>
    </location>
</feature>
<accession>A0ABX1R451</accession>
<dbReference type="SUPFAM" id="SSF55486">
    <property type="entry name" value="Metalloproteases ('zincins'), catalytic domain"/>
    <property type="match status" value="1"/>
</dbReference>
<feature type="domain" description="Peptidase M1 membrane alanine aminopeptidase" evidence="2">
    <location>
        <begin position="388"/>
        <end position="594"/>
    </location>
</feature>
<keyword evidence="1" id="KW-0732">Signal</keyword>
<keyword evidence="4" id="KW-1185">Reference proteome</keyword>
<evidence type="ECO:0000259" key="2">
    <source>
        <dbReference type="Pfam" id="PF01433"/>
    </source>
</evidence>
<comment type="caution">
    <text evidence="3">The sequence shown here is derived from an EMBL/GenBank/DDBJ whole genome shotgun (WGS) entry which is preliminary data.</text>
</comment>
<dbReference type="Proteomes" id="UP000709336">
    <property type="component" value="Unassembled WGS sequence"/>
</dbReference>
<dbReference type="PANTHER" id="PTHR11533:SF174">
    <property type="entry name" value="PUROMYCIN-SENSITIVE AMINOPEPTIDASE-RELATED"/>
    <property type="match status" value="1"/>
</dbReference>
<dbReference type="PANTHER" id="PTHR11533">
    <property type="entry name" value="PROTEASE M1 ZINC METALLOPROTEASE"/>
    <property type="match status" value="1"/>
</dbReference>
<dbReference type="Gene3D" id="1.10.390.10">
    <property type="entry name" value="Neutral Protease Domain 2"/>
    <property type="match status" value="1"/>
</dbReference>
<dbReference type="EMBL" id="JAATNW010000006">
    <property type="protein sequence ID" value="NMH60701.1"/>
    <property type="molecule type" value="Genomic_DNA"/>
</dbReference>
<organism evidence="3 4">
    <name type="scientific">Alteromonas ponticola</name>
    <dbReference type="NCBI Taxonomy" id="2720613"/>
    <lineage>
        <taxon>Bacteria</taxon>
        <taxon>Pseudomonadati</taxon>
        <taxon>Pseudomonadota</taxon>
        <taxon>Gammaproteobacteria</taxon>
        <taxon>Alteromonadales</taxon>
        <taxon>Alteromonadaceae</taxon>
        <taxon>Alteromonas/Salinimonas group</taxon>
        <taxon>Alteromonas</taxon>
    </lineage>
</organism>
<reference evidence="3 4" key="1">
    <citation type="submission" date="2020-03" db="EMBL/GenBank/DDBJ databases">
        <title>Alteromonas ponticola sp. nov., isolated from seawater.</title>
        <authorList>
            <person name="Yoon J.-H."/>
            <person name="Kim Y.-O."/>
        </authorList>
    </citation>
    <scope>NUCLEOTIDE SEQUENCE [LARGE SCALE GENOMIC DNA]</scope>
    <source>
        <strain evidence="3 4">MYP5</strain>
    </source>
</reference>
<dbReference type="CDD" id="cd09604">
    <property type="entry name" value="M1_APN_like"/>
    <property type="match status" value="1"/>
</dbReference>
<gene>
    <name evidence="3" type="ORF">HCJ96_11755</name>
</gene>
<dbReference type="InterPro" id="IPR027268">
    <property type="entry name" value="Peptidase_M4/M1_CTD_sf"/>
</dbReference>
<evidence type="ECO:0000313" key="3">
    <source>
        <dbReference type="EMBL" id="NMH60701.1"/>
    </source>
</evidence>
<feature type="chain" id="PRO_5046168202" evidence="1">
    <location>
        <begin position="26"/>
        <end position="820"/>
    </location>
</feature>
<evidence type="ECO:0000313" key="4">
    <source>
        <dbReference type="Proteomes" id="UP000709336"/>
    </source>
</evidence>
<sequence>MRIKNLRWAWLIPLVGITVMPIANAAIKQTKGNFEDKFRQLDEVLPTPNVYRNAAGEPGHQYWQQKVDYSIDVKLDEDKRRVDASETITYKNNSPDTLKYLWIQLDQNKFRDDSMSALTTTFGGIGNRGPATQSASGDEPAKISLGALRRQQFVDDNELGYQIKKVASKQGQDLHHVIVGTLMRVDLAEPLKPGQSTQFSIDFGFNIVEEDAVSARAGYEHFPDDAREGGNDIFLLAQWFPRLAAYTDYEAWTNKEFIGRGEFTLEFGNYDVKITVPADHIVSSTGELQNASDVLTKTQRQRLEEAKTAERTVFIVTAEEALENEKAGTDKTKTWRFKANNVRDFAWASSRKFMWDARGYQQGGDVQPTVMAMSFYPKEGGDLWKKYSTESVIHTMEVYSRFSFDYPYPVAQSVNGPVGGMEYPMITFNGPRTELQDDGSRTYSLAEKRFLIGVVIHEIGHIYFPMIVNSDERQWTWMDEGLNSFLDGVAGREWDPDIPWGVEPRDIVGYMKSQNQVPIMTQSDSVWNLGPNAYTKPAVALNILRETILGRELFDFAFKEYAQRWMYKRPTPSDFFRTMEEASGVDLDWFWRGWFYSTDHVDISLDSVSKLRLDTKDPDIDFARERQQEKEKPLSLTVERNQQEGKTLWVDRFEDIKDFYDDNDQYTVTNKERNQYKKFLKDLEPWELKALERAVKEDKNYYVLDFSNKGGLVMPIILELTFADESTQMMRIPAEIWRRTPDAVSKLIITDKDKELVSVTVDPRWETADVDVQNNHYPRRIVPSRIEAYKSKRSTDKVRRDIMHDITTELKQDDENGDKE</sequence>
<proteinExistence type="predicted"/>
<evidence type="ECO:0000256" key="1">
    <source>
        <dbReference type="SAM" id="SignalP"/>
    </source>
</evidence>
<dbReference type="InterPro" id="IPR050344">
    <property type="entry name" value="Peptidase_M1_aminopeptidases"/>
</dbReference>
<dbReference type="InterPro" id="IPR014782">
    <property type="entry name" value="Peptidase_M1_dom"/>
</dbReference>
<name>A0ABX1R451_9ALTE</name>
<protein>
    <submittedName>
        <fullName evidence="3">M1 family metallopeptidase</fullName>
    </submittedName>
</protein>